<dbReference type="AlphaFoldDB" id="A0A814MXE4"/>
<sequence length="272" mass="32297">DVTEWFEKFESQTVKWDNDDRASQVVSFFEDMAFEKFKIMADEKSDYVKIKQHMIKHLTHVNVKNKKIEFYSAKQRIDENVEQFGHRLLNYLKDLGKNDKTELEKHLTEIFIDGVSKSTRRLIINDSSLNFKEIWEKAKKIEKCTDEKEESVLAINETINAVSDGKHQQVVENVSKKPLCQFCGKSHYTIDCYHWKKFQENKKDEGKFIRNYPPRQNQTNSNRRVTFSSQSYSRSKRNSTPERRESPRTIKCYKCNGMGHFANNKIKFKKIK</sequence>
<feature type="non-terminal residue" evidence="2">
    <location>
        <position position="1"/>
    </location>
</feature>
<accession>A0A814MXE4</accession>
<evidence type="ECO:0000313" key="2">
    <source>
        <dbReference type="EMBL" id="CAF1084671.1"/>
    </source>
</evidence>
<dbReference type="SUPFAM" id="SSF57756">
    <property type="entry name" value="Retrovirus zinc finger-like domains"/>
    <property type="match status" value="1"/>
</dbReference>
<evidence type="ECO:0008006" key="4">
    <source>
        <dbReference type="Google" id="ProtNLM"/>
    </source>
</evidence>
<gene>
    <name evidence="2" type="ORF">OXX778_LOCUS20365</name>
</gene>
<evidence type="ECO:0000256" key="1">
    <source>
        <dbReference type="SAM" id="MobiDB-lite"/>
    </source>
</evidence>
<protein>
    <recommendedName>
        <fullName evidence="4">CCHC-type domain-containing protein</fullName>
    </recommendedName>
</protein>
<name>A0A814MXE4_9BILA</name>
<keyword evidence="3" id="KW-1185">Reference proteome</keyword>
<feature type="compositionally biased region" description="Polar residues" evidence="1">
    <location>
        <begin position="214"/>
        <end position="227"/>
    </location>
</feature>
<dbReference type="GO" id="GO:0003676">
    <property type="term" value="F:nucleic acid binding"/>
    <property type="evidence" value="ECO:0007669"/>
    <property type="project" value="InterPro"/>
</dbReference>
<evidence type="ECO:0000313" key="3">
    <source>
        <dbReference type="Proteomes" id="UP000663879"/>
    </source>
</evidence>
<organism evidence="2 3">
    <name type="scientific">Brachionus calyciflorus</name>
    <dbReference type="NCBI Taxonomy" id="104777"/>
    <lineage>
        <taxon>Eukaryota</taxon>
        <taxon>Metazoa</taxon>
        <taxon>Spiralia</taxon>
        <taxon>Gnathifera</taxon>
        <taxon>Rotifera</taxon>
        <taxon>Eurotatoria</taxon>
        <taxon>Monogononta</taxon>
        <taxon>Pseudotrocha</taxon>
        <taxon>Ploima</taxon>
        <taxon>Brachionidae</taxon>
        <taxon>Brachionus</taxon>
    </lineage>
</organism>
<comment type="caution">
    <text evidence="2">The sequence shown here is derived from an EMBL/GenBank/DDBJ whole genome shotgun (WGS) entry which is preliminary data.</text>
</comment>
<dbReference type="InterPro" id="IPR036875">
    <property type="entry name" value="Znf_CCHC_sf"/>
</dbReference>
<dbReference type="EMBL" id="CAJNOC010006730">
    <property type="protein sequence ID" value="CAF1084671.1"/>
    <property type="molecule type" value="Genomic_DNA"/>
</dbReference>
<feature type="region of interest" description="Disordered" evidence="1">
    <location>
        <begin position="206"/>
        <end position="247"/>
    </location>
</feature>
<reference evidence="2" key="1">
    <citation type="submission" date="2021-02" db="EMBL/GenBank/DDBJ databases">
        <authorList>
            <person name="Nowell W R."/>
        </authorList>
    </citation>
    <scope>NUCLEOTIDE SEQUENCE</scope>
    <source>
        <strain evidence="2">Ploen Becks lab</strain>
    </source>
</reference>
<proteinExistence type="predicted"/>
<dbReference type="Proteomes" id="UP000663879">
    <property type="component" value="Unassembled WGS sequence"/>
</dbReference>
<dbReference type="GO" id="GO:0008270">
    <property type="term" value="F:zinc ion binding"/>
    <property type="evidence" value="ECO:0007669"/>
    <property type="project" value="InterPro"/>
</dbReference>